<dbReference type="AlphaFoldDB" id="A0A1X9MAH8"/>
<name>A0A1X9MAH8_9BACI</name>
<dbReference type="PANTHER" id="PTHR34817:SF1">
    <property type="entry name" value="NUCLEOTIDYLTRANSFERASE"/>
    <property type="match status" value="1"/>
</dbReference>
<dbReference type="InterPro" id="IPR018775">
    <property type="entry name" value="RlaP"/>
</dbReference>
<keyword evidence="2" id="KW-1185">Reference proteome</keyword>
<dbReference type="PANTHER" id="PTHR34817">
    <property type="entry name" value="NUCLEOTIDYLTRANSFERASE"/>
    <property type="match status" value="1"/>
</dbReference>
<proteinExistence type="predicted"/>
<dbReference type="Proteomes" id="UP000193006">
    <property type="component" value="Chromosome"/>
</dbReference>
<sequence length="253" mass="29609">MKRMVAFKALVGSANYNLATPESDQDYKVFVLPTFDDLYHNYIFTKSNVGSSIDEEYHDIRKLIGLLWKSNVNFMEVLFSIDVIQSDNKLIREAMDQLFKMRDQIAAMNLPYLYKACKGMYVSKAKYIEEGNNATKEFVHLFGYDTKSAMHTYRILDFIERFANNRFTNFKNAITYSHSDREFLLSIKHGAFTKSQILRIIDAKLQIFGELEQTYLKQKPKEDVKEQLEKIIYQLTANVIRNQLVKISNNKDN</sequence>
<reference evidence="1 2" key="1">
    <citation type="submission" date="2017-04" db="EMBL/GenBank/DDBJ databases">
        <title>Bacillus krulwichiae AM31D Genome sequencing and assembly.</title>
        <authorList>
            <person name="Krulwich T.A."/>
            <person name="Anastor L."/>
            <person name="Ehrlich R."/>
            <person name="Ehrlich G.D."/>
            <person name="Janto B."/>
        </authorList>
    </citation>
    <scope>NUCLEOTIDE SEQUENCE [LARGE SCALE GENOMIC DNA]</scope>
    <source>
        <strain evidence="1 2">AM31D</strain>
    </source>
</reference>
<evidence type="ECO:0000313" key="2">
    <source>
        <dbReference type="Proteomes" id="UP000193006"/>
    </source>
</evidence>
<protein>
    <submittedName>
        <fullName evidence="1">Putative nucleotidyltransferase</fullName>
    </submittedName>
</protein>
<dbReference type="Pfam" id="PF10127">
    <property type="entry name" value="RlaP"/>
    <property type="match status" value="1"/>
</dbReference>
<dbReference type="GO" id="GO:0016740">
    <property type="term" value="F:transferase activity"/>
    <property type="evidence" value="ECO:0007669"/>
    <property type="project" value="UniProtKB-KW"/>
</dbReference>
<gene>
    <name evidence="1" type="ORF">BkAM31D_06845</name>
</gene>
<accession>A0A1X9MAH8</accession>
<evidence type="ECO:0000313" key="1">
    <source>
        <dbReference type="EMBL" id="ARK29600.1"/>
    </source>
</evidence>
<organism evidence="1 2">
    <name type="scientific">Halalkalibacter krulwichiae</name>
    <dbReference type="NCBI Taxonomy" id="199441"/>
    <lineage>
        <taxon>Bacteria</taxon>
        <taxon>Bacillati</taxon>
        <taxon>Bacillota</taxon>
        <taxon>Bacilli</taxon>
        <taxon>Bacillales</taxon>
        <taxon>Bacillaceae</taxon>
        <taxon>Halalkalibacter</taxon>
    </lineage>
</organism>
<keyword evidence="1" id="KW-0808">Transferase</keyword>
<dbReference type="EMBL" id="CP020814">
    <property type="protein sequence ID" value="ARK29600.1"/>
    <property type="molecule type" value="Genomic_DNA"/>
</dbReference>
<dbReference type="KEGG" id="bkw:BkAM31D_06845"/>